<feature type="signal peptide" evidence="1">
    <location>
        <begin position="1"/>
        <end position="20"/>
    </location>
</feature>
<gene>
    <name evidence="2" type="ORF">PSYICH_LOCUS8003</name>
</gene>
<dbReference type="Gene3D" id="1.10.225.10">
    <property type="entry name" value="Saposin-like"/>
    <property type="match status" value="1"/>
</dbReference>
<feature type="chain" id="PRO_5040449555" description="Saposin B-type domain-containing protein" evidence="1">
    <location>
        <begin position="21"/>
        <end position="110"/>
    </location>
</feature>
<keyword evidence="3" id="KW-1185">Reference proteome</keyword>
<dbReference type="OrthoDB" id="10547534at2759"/>
<protein>
    <recommendedName>
        <fullName evidence="4">Saposin B-type domain-containing protein</fullName>
    </recommendedName>
</protein>
<dbReference type="AlphaFoldDB" id="A0A9P0G9I4"/>
<organism evidence="2 3">
    <name type="scientific">Psylliodes chrysocephalus</name>
    <dbReference type="NCBI Taxonomy" id="3402493"/>
    <lineage>
        <taxon>Eukaryota</taxon>
        <taxon>Metazoa</taxon>
        <taxon>Ecdysozoa</taxon>
        <taxon>Arthropoda</taxon>
        <taxon>Hexapoda</taxon>
        <taxon>Insecta</taxon>
        <taxon>Pterygota</taxon>
        <taxon>Neoptera</taxon>
        <taxon>Endopterygota</taxon>
        <taxon>Coleoptera</taxon>
        <taxon>Polyphaga</taxon>
        <taxon>Cucujiformia</taxon>
        <taxon>Chrysomeloidea</taxon>
        <taxon>Chrysomelidae</taxon>
        <taxon>Galerucinae</taxon>
        <taxon>Alticini</taxon>
        <taxon>Psylliodes</taxon>
    </lineage>
</organism>
<proteinExistence type="predicted"/>
<reference evidence="2" key="1">
    <citation type="submission" date="2022-01" db="EMBL/GenBank/DDBJ databases">
        <authorList>
            <person name="King R."/>
        </authorList>
    </citation>
    <scope>NUCLEOTIDE SEQUENCE</scope>
</reference>
<sequence length="110" mass="11945">MKSVTCGVFFLFVVITWASAVPMEQKALKIISSNSRGNECQICKMYCTDVKVALENGGGMIAIQMVVADICRLLQFTDEFCINVAQGSTGCIQEIGALIDPDVICQNLCK</sequence>
<evidence type="ECO:0008006" key="4">
    <source>
        <dbReference type="Google" id="ProtNLM"/>
    </source>
</evidence>
<name>A0A9P0G9I4_9CUCU</name>
<evidence type="ECO:0000256" key="1">
    <source>
        <dbReference type="SAM" id="SignalP"/>
    </source>
</evidence>
<evidence type="ECO:0000313" key="3">
    <source>
        <dbReference type="Proteomes" id="UP001153636"/>
    </source>
</evidence>
<accession>A0A9P0G9I4</accession>
<keyword evidence="1" id="KW-0732">Signal</keyword>
<evidence type="ECO:0000313" key="2">
    <source>
        <dbReference type="EMBL" id="CAH1107254.1"/>
    </source>
</evidence>
<dbReference type="EMBL" id="OV651832">
    <property type="protein sequence ID" value="CAH1107254.1"/>
    <property type="molecule type" value="Genomic_DNA"/>
</dbReference>
<dbReference type="Proteomes" id="UP001153636">
    <property type="component" value="Chromosome 20"/>
</dbReference>